<dbReference type="Pfam" id="PF01810">
    <property type="entry name" value="LysE"/>
    <property type="match status" value="1"/>
</dbReference>
<keyword evidence="3" id="KW-1003">Cell membrane</keyword>
<dbReference type="EMBL" id="FOGC01000005">
    <property type="protein sequence ID" value="SEQ66275.1"/>
    <property type="molecule type" value="Genomic_DNA"/>
</dbReference>
<evidence type="ECO:0000256" key="5">
    <source>
        <dbReference type="ARBA" id="ARBA00022989"/>
    </source>
</evidence>
<evidence type="ECO:0000256" key="4">
    <source>
        <dbReference type="ARBA" id="ARBA00022692"/>
    </source>
</evidence>
<name>A0A1H9HVK4_9GAMM</name>
<keyword evidence="6 8" id="KW-0472">Membrane</keyword>
<evidence type="ECO:0000256" key="2">
    <source>
        <dbReference type="ARBA" id="ARBA00007928"/>
    </source>
</evidence>
<evidence type="ECO:0000256" key="7">
    <source>
        <dbReference type="ARBA" id="ARBA00048489"/>
    </source>
</evidence>
<evidence type="ECO:0000256" key="1">
    <source>
        <dbReference type="ARBA" id="ARBA00004651"/>
    </source>
</evidence>
<sequence length="212" mass="22983">MFAEYGVLNFWTYVAGAIFLVLIPGPNTLFVLKNSMSGGVKSGYQAAAAVFIGDAVLMFLAYTGVATLINTTPVLFNVVRYLGAGYLLWLGIKMLYTTFSQREQAAVTPGKKVRGAVFKRALILSLTNPKAILFYVSFFVQFIDVQSAHPGVAFFILATVLEMASFCYLSLLIFSGSSLTRAIGSRQRLAKVGNSMIGLLFLGFAARLATLQ</sequence>
<dbReference type="GO" id="GO:0015820">
    <property type="term" value="P:L-leucine transport"/>
    <property type="evidence" value="ECO:0007669"/>
    <property type="project" value="TreeGrafter"/>
</dbReference>
<dbReference type="GO" id="GO:0005886">
    <property type="term" value="C:plasma membrane"/>
    <property type="evidence" value="ECO:0007669"/>
    <property type="project" value="UniProtKB-SubCell"/>
</dbReference>
<dbReference type="RefSeq" id="WP_092675013.1">
    <property type="nucleotide sequence ID" value="NZ_FOGC01000005.1"/>
</dbReference>
<evidence type="ECO:0000313" key="10">
    <source>
        <dbReference type="Proteomes" id="UP000242515"/>
    </source>
</evidence>
<dbReference type="PIRSF" id="PIRSF006324">
    <property type="entry name" value="LeuE"/>
    <property type="match status" value="1"/>
</dbReference>
<dbReference type="AlphaFoldDB" id="A0A1H9HVK4"/>
<feature type="transmembrane region" description="Helical" evidence="8">
    <location>
        <begin position="189"/>
        <end position="209"/>
    </location>
</feature>
<protein>
    <submittedName>
        <fullName evidence="9">Leucine efflux protein</fullName>
    </submittedName>
</protein>
<comment type="catalytic activity">
    <reaction evidence="7">
        <text>L-leucine(in) + H(+)(out) = L-leucine(out) + H(+)(in)</text>
        <dbReference type="Rhea" id="RHEA:28731"/>
        <dbReference type="ChEBI" id="CHEBI:15378"/>
        <dbReference type="ChEBI" id="CHEBI:57427"/>
    </reaction>
    <physiologicalReaction direction="left-to-right" evidence="7">
        <dbReference type="Rhea" id="RHEA:28732"/>
    </physiologicalReaction>
</comment>
<evidence type="ECO:0000313" key="9">
    <source>
        <dbReference type="EMBL" id="SEQ66275.1"/>
    </source>
</evidence>
<comment type="similarity">
    <text evidence="2">Belongs to the Rht family.</text>
</comment>
<evidence type="ECO:0000256" key="3">
    <source>
        <dbReference type="ARBA" id="ARBA00022475"/>
    </source>
</evidence>
<dbReference type="PANTHER" id="PTHR30086:SF15">
    <property type="entry name" value="LEUCINE EFFLUX PROTEIN"/>
    <property type="match status" value="1"/>
</dbReference>
<gene>
    <name evidence="9" type="ORF">SAMN05216522_10583</name>
</gene>
<dbReference type="NCBIfam" id="NF008201">
    <property type="entry name" value="PRK10958.1"/>
    <property type="match status" value="1"/>
</dbReference>
<keyword evidence="10" id="KW-1185">Reference proteome</keyword>
<organism evidence="9 10">
    <name type="scientific">Rosenbergiella nectarea</name>
    <dbReference type="NCBI Taxonomy" id="988801"/>
    <lineage>
        <taxon>Bacteria</taxon>
        <taxon>Pseudomonadati</taxon>
        <taxon>Pseudomonadota</taxon>
        <taxon>Gammaproteobacteria</taxon>
        <taxon>Enterobacterales</taxon>
        <taxon>Erwiniaceae</taxon>
        <taxon>Rosenbergiella</taxon>
    </lineage>
</organism>
<dbReference type="InterPro" id="IPR001123">
    <property type="entry name" value="LeuE-type"/>
</dbReference>
<feature type="transmembrane region" description="Helical" evidence="8">
    <location>
        <begin position="74"/>
        <end position="92"/>
    </location>
</feature>
<feature type="transmembrane region" description="Helical" evidence="8">
    <location>
        <begin position="12"/>
        <end position="32"/>
    </location>
</feature>
<evidence type="ECO:0000256" key="6">
    <source>
        <dbReference type="ARBA" id="ARBA00023136"/>
    </source>
</evidence>
<dbReference type="PANTHER" id="PTHR30086">
    <property type="entry name" value="ARGININE EXPORTER PROTEIN ARGO"/>
    <property type="match status" value="1"/>
</dbReference>
<dbReference type="Proteomes" id="UP000242515">
    <property type="component" value="Unassembled WGS sequence"/>
</dbReference>
<proteinExistence type="inferred from homology"/>
<accession>A0A1H9HVK4</accession>
<evidence type="ECO:0000256" key="8">
    <source>
        <dbReference type="SAM" id="Phobius"/>
    </source>
</evidence>
<keyword evidence="4 8" id="KW-0812">Transmembrane</keyword>
<feature type="transmembrane region" description="Helical" evidence="8">
    <location>
        <begin position="44"/>
        <end position="62"/>
    </location>
</feature>
<comment type="subcellular location">
    <subcellularLocation>
        <location evidence="1">Cell membrane</location>
        <topology evidence="1">Multi-pass membrane protein</topology>
    </subcellularLocation>
</comment>
<reference evidence="10" key="1">
    <citation type="submission" date="2016-10" db="EMBL/GenBank/DDBJ databases">
        <authorList>
            <person name="Varghese N."/>
            <person name="Submissions S."/>
        </authorList>
    </citation>
    <scope>NUCLEOTIDE SEQUENCE [LARGE SCALE GENOMIC DNA]</scope>
    <source>
        <strain evidence="10">8N4</strain>
    </source>
</reference>
<feature type="transmembrane region" description="Helical" evidence="8">
    <location>
        <begin position="152"/>
        <end position="177"/>
    </location>
</feature>
<keyword evidence="5 8" id="KW-1133">Transmembrane helix</keyword>
<dbReference type="OrthoDB" id="9784202at2"/>
<dbReference type="STRING" id="988801.SAMN05216522_10583"/>
<feature type="transmembrane region" description="Helical" evidence="8">
    <location>
        <begin position="121"/>
        <end position="140"/>
    </location>
</feature>
<dbReference type="GO" id="GO:0015190">
    <property type="term" value="F:L-leucine transmembrane transporter activity"/>
    <property type="evidence" value="ECO:0007669"/>
    <property type="project" value="TreeGrafter"/>
</dbReference>